<dbReference type="AlphaFoldDB" id="A0A7I7SS19"/>
<reference evidence="1 2" key="1">
    <citation type="journal article" date="2019" name="Emerg. Microbes Infect.">
        <title>Comprehensive subspecies identification of 175 nontuberculous mycobacteria species based on 7547 genomic profiles.</title>
        <authorList>
            <person name="Matsumoto Y."/>
            <person name="Kinjo T."/>
            <person name="Motooka D."/>
            <person name="Nabeya D."/>
            <person name="Jung N."/>
            <person name="Uechi K."/>
            <person name="Horii T."/>
            <person name="Iida T."/>
            <person name="Fujita J."/>
            <person name="Nakamura S."/>
        </authorList>
    </citation>
    <scope>NUCLEOTIDE SEQUENCE [LARGE SCALE GENOMIC DNA]</scope>
    <source>
        <strain evidence="1 2">JCM 30395</strain>
    </source>
</reference>
<dbReference type="KEGG" id="msar:MSAR_22870"/>
<evidence type="ECO:0000313" key="2">
    <source>
        <dbReference type="Proteomes" id="UP000466445"/>
    </source>
</evidence>
<evidence type="ECO:0008006" key="3">
    <source>
        <dbReference type="Google" id="ProtNLM"/>
    </source>
</evidence>
<sequence length="195" mass="19414">MTISATAPATGASGPVELAVNAGTPLGNAKFSLAGLETFTATPTPKVQVALNSGTLHMPAPVAFLVSSAGSAVLGAISAYDSTTSLVTSVKNGDVVGAAQTFLEGGPRLAKALLFGQQSITLPIDLGATGQTAQLSIPFGGFFAPLKPVSVTWPGYGYTDEGTGAQVTVDPVDISFAGTRFGGVGQALLQLFGLA</sequence>
<protein>
    <recommendedName>
        <fullName evidence="3">PE family protein</fullName>
    </recommendedName>
</protein>
<keyword evidence="2" id="KW-1185">Reference proteome</keyword>
<dbReference type="EMBL" id="AP022595">
    <property type="protein sequence ID" value="BBY59151.1"/>
    <property type="molecule type" value="Genomic_DNA"/>
</dbReference>
<proteinExistence type="predicted"/>
<evidence type="ECO:0000313" key="1">
    <source>
        <dbReference type="EMBL" id="BBY59151.1"/>
    </source>
</evidence>
<dbReference type="Proteomes" id="UP000466445">
    <property type="component" value="Chromosome"/>
</dbReference>
<gene>
    <name evidence="1" type="ORF">MSAR_22870</name>
</gene>
<organism evidence="1 2">
    <name type="scientific">Mycolicibacterium sarraceniae</name>
    <dbReference type="NCBI Taxonomy" id="1534348"/>
    <lineage>
        <taxon>Bacteria</taxon>
        <taxon>Bacillati</taxon>
        <taxon>Actinomycetota</taxon>
        <taxon>Actinomycetes</taxon>
        <taxon>Mycobacteriales</taxon>
        <taxon>Mycobacteriaceae</taxon>
        <taxon>Mycolicibacterium</taxon>
    </lineage>
</organism>
<accession>A0A7I7SS19</accession>
<name>A0A7I7SS19_9MYCO</name>